<accession>A0AAW1VUV3</accession>
<comment type="caution">
    <text evidence="1">The sequence shown here is derived from an EMBL/GenBank/DDBJ whole genome shotgun (WGS) entry which is preliminary data.</text>
</comment>
<organism evidence="1 2">
    <name type="scientific">Rubus argutus</name>
    <name type="common">Southern blackberry</name>
    <dbReference type="NCBI Taxonomy" id="59490"/>
    <lineage>
        <taxon>Eukaryota</taxon>
        <taxon>Viridiplantae</taxon>
        <taxon>Streptophyta</taxon>
        <taxon>Embryophyta</taxon>
        <taxon>Tracheophyta</taxon>
        <taxon>Spermatophyta</taxon>
        <taxon>Magnoliopsida</taxon>
        <taxon>eudicotyledons</taxon>
        <taxon>Gunneridae</taxon>
        <taxon>Pentapetalae</taxon>
        <taxon>rosids</taxon>
        <taxon>fabids</taxon>
        <taxon>Rosales</taxon>
        <taxon>Rosaceae</taxon>
        <taxon>Rosoideae</taxon>
        <taxon>Rosoideae incertae sedis</taxon>
        <taxon>Rubus</taxon>
    </lineage>
</organism>
<dbReference type="EMBL" id="JBEDUW010000007">
    <property type="protein sequence ID" value="KAK9912163.1"/>
    <property type="molecule type" value="Genomic_DNA"/>
</dbReference>
<gene>
    <name evidence="1" type="ORF">M0R45_036036</name>
</gene>
<dbReference type="Proteomes" id="UP001457282">
    <property type="component" value="Unassembled WGS sequence"/>
</dbReference>
<sequence length="118" mass="13057">MRRQGNLEKPWTVCDGVEQRWWRKSRQLRAGLNGGGVDSVMWHKIEMVVIPIWSGCTAEVHGGRDWGRAVVIAEDGNAGWNGECVTALVARDGVLPDFEIEGAEAMGGTRADLLVRRK</sequence>
<evidence type="ECO:0000313" key="1">
    <source>
        <dbReference type="EMBL" id="KAK9912163.1"/>
    </source>
</evidence>
<dbReference type="AlphaFoldDB" id="A0AAW1VUV3"/>
<proteinExistence type="predicted"/>
<keyword evidence="2" id="KW-1185">Reference proteome</keyword>
<protein>
    <submittedName>
        <fullName evidence="1">Uncharacterized protein</fullName>
    </submittedName>
</protein>
<evidence type="ECO:0000313" key="2">
    <source>
        <dbReference type="Proteomes" id="UP001457282"/>
    </source>
</evidence>
<reference evidence="1 2" key="1">
    <citation type="journal article" date="2023" name="G3 (Bethesda)">
        <title>A chromosome-length genome assembly and annotation of blackberry (Rubus argutus, cv. 'Hillquist').</title>
        <authorList>
            <person name="Bruna T."/>
            <person name="Aryal R."/>
            <person name="Dudchenko O."/>
            <person name="Sargent D.J."/>
            <person name="Mead D."/>
            <person name="Buti M."/>
            <person name="Cavallini A."/>
            <person name="Hytonen T."/>
            <person name="Andres J."/>
            <person name="Pham M."/>
            <person name="Weisz D."/>
            <person name="Mascagni F."/>
            <person name="Usai G."/>
            <person name="Natali L."/>
            <person name="Bassil N."/>
            <person name="Fernandez G.E."/>
            <person name="Lomsadze A."/>
            <person name="Armour M."/>
            <person name="Olukolu B."/>
            <person name="Poorten T."/>
            <person name="Britton C."/>
            <person name="Davik J."/>
            <person name="Ashrafi H."/>
            <person name="Aiden E.L."/>
            <person name="Borodovsky M."/>
            <person name="Worthington M."/>
        </authorList>
    </citation>
    <scope>NUCLEOTIDE SEQUENCE [LARGE SCALE GENOMIC DNA]</scope>
    <source>
        <strain evidence="1">PI 553951</strain>
    </source>
</reference>
<name>A0AAW1VUV3_RUBAR</name>